<reference evidence="2" key="1">
    <citation type="submission" date="2021-03" db="EMBL/GenBank/DDBJ databases">
        <title>Draft genome sequence of rust myrtle Austropuccinia psidii MF-1, a brazilian biotype.</title>
        <authorList>
            <person name="Quecine M.C."/>
            <person name="Pachon D.M.R."/>
            <person name="Bonatelli M.L."/>
            <person name="Correr F.H."/>
            <person name="Franceschini L.M."/>
            <person name="Leite T.F."/>
            <person name="Margarido G.R.A."/>
            <person name="Almeida C.A."/>
            <person name="Ferrarezi J.A."/>
            <person name="Labate C.A."/>
        </authorList>
    </citation>
    <scope>NUCLEOTIDE SEQUENCE</scope>
    <source>
        <strain evidence="2">MF-1</strain>
    </source>
</reference>
<evidence type="ECO:0000313" key="3">
    <source>
        <dbReference type="Proteomes" id="UP000765509"/>
    </source>
</evidence>
<accession>A0A9Q3GTF8</accession>
<keyword evidence="3" id="KW-1185">Reference proteome</keyword>
<evidence type="ECO:0000313" key="2">
    <source>
        <dbReference type="EMBL" id="MBW0479558.1"/>
    </source>
</evidence>
<organism evidence="2 3">
    <name type="scientific">Austropuccinia psidii MF-1</name>
    <dbReference type="NCBI Taxonomy" id="1389203"/>
    <lineage>
        <taxon>Eukaryota</taxon>
        <taxon>Fungi</taxon>
        <taxon>Dikarya</taxon>
        <taxon>Basidiomycota</taxon>
        <taxon>Pucciniomycotina</taxon>
        <taxon>Pucciniomycetes</taxon>
        <taxon>Pucciniales</taxon>
        <taxon>Sphaerophragmiaceae</taxon>
        <taxon>Austropuccinia</taxon>
    </lineage>
</organism>
<sequence length="130" mass="15021">MSNHKVWSPTMPENHAKPLSITWVFKHKTDENGNLPKFKARLFVRGFTQKEGIDYSEVFSPTRILASLQLLLTLCHIHQYPIEQMDVQCVFLNGKPEETLHIYQPSGYSDHPETHVVFLNKSLYGLKQSP</sequence>
<protein>
    <recommendedName>
        <fullName evidence="1">Reverse transcriptase Ty1/copia-type domain-containing protein</fullName>
    </recommendedName>
</protein>
<dbReference type="Pfam" id="PF07727">
    <property type="entry name" value="RVT_2"/>
    <property type="match status" value="1"/>
</dbReference>
<comment type="caution">
    <text evidence="2">The sequence shown here is derived from an EMBL/GenBank/DDBJ whole genome shotgun (WGS) entry which is preliminary data.</text>
</comment>
<dbReference type="InterPro" id="IPR013103">
    <property type="entry name" value="RVT_2"/>
</dbReference>
<dbReference type="Proteomes" id="UP000765509">
    <property type="component" value="Unassembled WGS sequence"/>
</dbReference>
<dbReference type="AlphaFoldDB" id="A0A9Q3GTF8"/>
<name>A0A9Q3GTF8_9BASI</name>
<dbReference type="OrthoDB" id="3054497at2759"/>
<proteinExistence type="predicted"/>
<gene>
    <name evidence="2" type="ORF">O181_019273</name>
</gene>
<feature type="domain" description="Reverse transcriptase Ty1/copia-type" evidence="1">
    <location>
        <begin position="11"/>
        <end position="130"/>
    </location>
</feature>
<dbReference type="EMBL" id="AVOT02005626">
    <property type="protein sequence ID" value="MBW0479558.1"/>
    <property type="molecule type" value="Genomic_DNA"/>
</dbReference>
<evidence type="ECO:0000259" key="1">
    <source>
        <dbReference type="Pfam" id="PF07727"/>
    </source>
</evidence>